<organism evidence="6 7">
    <name type="scientific">Talaromyces marneffei (strain ATCC 18224 / CBS 334.59 / QM 7333)</name>
    <name type="common">Penicillium marneffei</name>
    <dbReference type="NCBI Taxonomy" id="441960"/>
    <lineage>
        <taxon>Eukaryota</taxon>
        <taxon>Fungi</taxon>
        <taxon>Dikarya</taxon>
        <taxon>Ascomycota</taxon>
        <taxon>Pezizomycotina</taxon>
        <taxon>Eurotiomycetes</taxon>
        <taxon>Eurotiomycetidae</taxon>
        <taxon>Eurotiales</taxon>
        <taxon>Trichocomaceae</taxon>
        <taxon>Talaromyces</taxon>
        <taxon>Talaromyces sect. Talaromyces</taxon>
    </lineage>
</organism>
<dbReference type="PhylomeDB" id="B6QTS7"/>
<dbReference type="VEuPathDB" id="FungiDB:PMAA_005870"/>
<dbReference type="PANTHER" id="PTHR11360">
    <property type="entry name" value="MONOCARBOXYLATE TRANSPORTER"/>
    <property type="match status" value="1"/>
</dbReference>
<feature type="region of interest" description="Disordered" evidence="3">
    <location>
        <begin position="1"/>
        <end position="31"/>
    </location>
</feature>
<keyword evidence="4" id="KW-1133">Transmembrane helix</keyword>
<keyword evidence="7" id="KW-1185">Reference proteome</keyword>
<feature type="transmembrane region" description="Helical" evidence="4">
    <location>
        <begin position="130"/>
        <end position="157"/>
    </location>
</feature>
<feature type="transmembrane region" description="Helical" evidence="4">
    <location>
        <begin position="403"/>
        <end position="426"/>
    </location>
</feature>
<evidence type="ECO:0000256" key="1">
    <source>
        <dbReference type="ARBA" id="ARBA00004141"/>
    </source>
</evidence>
<feature type="transmembrane region" description="Helical" evidence="4">
    <location>
        <begin position="103"/>
        <end position="124"/>
    </location>
</feature>
<name>B6QTS7_TALMQ</name>
<evidence type="ECO:0000256" key="2">
    <source>
        <dbReference type="ARBA" id="ARBA00006727"/>
    </source>
</evidence>
<dbReference type="SUPFAM" id="SSF103473">
    <property type="entry name" value="MFS general substrate transporter"/>
    <property type="match status" value="1"/>
</dbReference>
<evidence type="ECO:0000313" key="7">
    <source>
        <dbReference type="Proteomes" id="UP000001294"/>
    </source>
</evidence>
<gene>
    <name evidence="6" type="ORF">PMAA_005870</name>
</gene>
<sequence>MEDNKIKDVSDALPPSDSSLEDGNGLSEPSSKELTTQSLLTLLGCAGAAFCSVGFINAFGVFQAYYSETLLSNKSNSDIGWIGAINNFFLFAGSLVTGRILDMFGAVVMLWLGSTTTVFSIMMISICKEYWQFILAQGVLLGVGNTLLVCPAIALVGQSFKKKLAFALGVTIAGSSLGGVIWPVVVHALLQKPSIGFGWTLRIAGLIMIPILIFSCMFSRPAFASKENRQGGNDNGTKTPRQTWDWSIVARKQTLFTACGFFFIYFGMFMPFFYTTEYALTQGFSSNLSFYTVSIINGASLFGRIIPGMVADKYGRFNLCIAMTTFSGIIALCWTTVTSVAGIVIFALAYGFTSGGILSLQQACAAQIASPTTIGTVVGFIMASTSLSALASTPIGGALIEDYGYLSLSIYSGVSLLFGASVLLIAKLTQKRELFAIV</sequence>
<feature type="transmembrane region" description="Helical" evidence="4">
    <location>
        <begin position="39"/>
        <end position="59"/>
    </location>
</feature>
<feature type="domain" description="Major facilitator superfamily (MFS) profile" evidence="5">
    <location>
        <begin position="38"/>
        <end position="430"/>
    </location>
</feature>
<dbReference type="Pfam" id="PF07690">
    <property type="entry name" value="MFS_1"/>
    <property type="match status" value="1"/>
</dbReference>
<feature type="transmembrane region" description="Helical" evidence="4">
    <location>
        <begin position="79"/>
        <end position="96"/>
    </location>
</feature>
<dbReference type="InterPro" id="IPR020846">
    <property type="entry name" value="MFS_dom"/>
</dbReference>
<dbReference type="Gene3D" id="1.20.1250.20">
    <property type="entry name" value="MFS general substrate transporter like domains"/>
    <property type="match status" value="2"/>
</dbReference>
<dbReference type="OrthoDB" id="6499973at2759"/>
<evidence type="ECO:0000259" key="5">
    <source>
        <dbReference type="PROSITE" id="PS50850"/>
    </source>
</evidence>
<feature type="transmembrane region" description="Helical" evidence="4">
    <location>
        <begin position="197"/>
        <end position="219"/>
    </location>
</feature>
<keyword evidence="4" id="KW-0812">Transmembrane</keyword>
<dbReference type="GO" id="GO:0022857">
    <property type="term" value="F:transmembrane transporter activity"/>
    <property type="evidence" value="ECO:0007669"/>
    <property type="project" value="InterPro"/>
</dbReference>
<evidence type="ECO:0000256" key="3">
    <source>
        <dbReference type="SAM" id="MobiDB-lite"/>
    </source>
</evidence>
<dbReference type="EMBL" id="DS995905">
    <property type="protein sequence ID" value="EEA19819.1"/>
    <property type="molecule type" value="Genomic_DNA"/>
</dbReference>
<feature type="transmembrane region" description="Helical" evidence="4">
    <location>
        <begin position="288"/>
        <end position="307"/>
    </location>
</feature>
<keyword evidence="4" id="KW-0472">Membrane</keyword>
<proteinExistence type="inferred from homology"/>
<feature type="transmembrane region" description="Helical" evidence="4">
    <location>
        <begin position="164"/>
        <end position="185"/>
    </location>
</feature>
<evidence type="ECO:0000313" key="6">
    <source>
        <dbReference type="EMBL" id="EEA19819.1"/>
    </source>
</evidence>
<feature type="compositionally biased region" description="Basic and acidic residues" evidence="3">
    <location>
        <begin position="1"/>
        <end position="10"/>
    </location>
</feature>
<dbReference type="InterPro" id="IPR011701">
    <property type="entry name" value="MFS"/>
</dbReference>
<dbReference type="Proteomes" id="UP000001294">
    <property type="component" value="Unassembled WGS sequence"/>
</dbReference>
<dbReference type="InterPro" id="IPR050327">
    <property type="entry name" value="Proton-linked_MCT"/>
</dbReference>
<dbReference type="PROSITE" id="PS50850">
    <property type="entry name" value="MFS"/>
    <property type="match status" value="1"/>
</dbReference>
<comment type="similarity">
    <text evidence="2">Belongs to the major facilitator superfamily. Monocarboxylate porter (TC 2.A.1.13) family.</text>
</comment>
<feature type="transmembrane region" description="Helical" evidence="4">
    <location>
        <begin position="319"/>
        <end position="337"/>
    </location>
</feature>
<dbReference type="GO" id="GO:0016020">
    <property type="term" value="C:membrane"/>
    <property type="evidence" value="ECO:0007669"/>
    <property type="project" value="UniProtKB-SubCell"/>
</dbReference>
<dbReference type="PANTHER" id="PTHR11360:SF250">
    <property type="entry name" value="MFS-TYPE TRANSPORTER AFUA_1G00970"/>
    <property type="match status" value="1"/>
</dbReference>
<dbReference type="AlphaFoldDB" id="B6QTS7"/>
<evidence type="ECO:0000256" key="4">
    <source>
        <dbReference type="SAM" id="Phobius"/>
    </source>
</evidence>
<dbReference type="HOGENOM" id="CLU_001265_1_1_1"/>
<feature type="transmembrane region" description="Helical" evidence="4">
    <location>
        <begin position="372"/>
        <end position="391"/>
    </location>
</feature>
<feature type="transmembrane region" description="Helical" evidence="4">
    <location>
        <begin position="255"/>
        <end position="276"/>
    </location>
</feature>
<comment type="subcellular location">
    <subcellularLocation>
        <location evidence="1">Membrane</location>
        <topology evidence="1">Multi-pass membrane protein</topology>
    </subcellularLocation>
</comment>
<dbReference type="InterPro" id="IPR036259">
    <property type="entry name" value="MFS_trans_sf"/>
</dbReference>
<accession>B6QTS7</accession>
<reference evidence="7" key="1">
    <citation type="journal article" date="2015" name="Genome Announc.">
        <title>Genome sequence of the AIDS-associated pathogen Penicillium marneffei (ATCC18224) and its near taxonomic relative Talaromyces stipitatus (ATCC10500).</title>
        <authorList>
            <person name="Nierman W.C."/>
            <person name="Fedorova-Abrams N.D."/>
            <person name="Andrianopoulos A."/>
        </authorList>
    </citation>
    <scope>NUCLEOTIDE SEQUENCE [LARGE SCALE GENOMIC DNA]</scope>
    <source>
        <strain evidence="7">ATCC 18224 / CBS 334.59 / QM 7333</strain>
    </source>
</reference>
<protein>
    <submittedName>
        <fullName evidence="6">MFS monocarboxylate transporter, putative</fullName>
    </submittedName>
</protein>